<dbReference type="SUPFAM" id="SSF53448">
    <property type="entry name" value="Nucleotide-diphospho-sugar transferases"/>
    <property type="match status" value="1"/>
</dbReference>
<dbReference type="AlphaFoldDB" id="K1PYR0"/>
<dbReference type="EMBL" id="JH818630">
    <property type="protein sequence ID" value="EKC26793.1"/>
    <property type="molecule type" value="Genomic_DNA"/>
</dbReference>
<dbReference type="PANTHER" id="PTHR46830:SF1">
    <property type="entry name" value="ALPHA-1,4-N-ACETYLGLUCOSAMINYLTRANSFERASE"/>
    <property type="match status" value="1"/>
</dbReference>
<sequence>MFNSAKDSKPTETKWKHFFVMVVMSTFIFAAIFTMRPTLVIHPIVAMGVLNRPHFIRTTLIRTQQLQRITGEENIQSAIINEKTTNSTEYAKYIIPYDNQTLCQSIPDTKNWTFQCSVQCKELKLTDIPTTKVDVIKSCSMLQEGVSWSLIANRTFFHVPFKSKCLDNLIKDHCSTSNAVPNIAHYVWFSKKEMNFYHFLSFVSTLKHLNPCLVLVHGEVPFGLYWEYIVLIANNIINVKMSPPTTIFDRKIGRIEHQADVARLLILKEYGGIYLDTDEVILRSLDNLLNYTFTLSHAVDNNLSNGLILASPNATFISHWLDGYRTYTKAQWAYHSTILPCKLSKQYPDLLHVENKTFVRPNYTQLPLLFKKNFNWSKNYGIHLYIRFYKSMHTFNDIRRLNTTMGSVARYILYDTKELCFDT</sequence>
<organism evidence="1">
    <name type="scientific">Magallana gigas</name>
    <name type="common">Pacific oyster</name>
    <name type="synonym">Crassostrea gigas</name>
    <dbReference type="NCBI Taxonomy" id="29159"/>
    <lineage>
        <taxon>Eukaryota</taxon>
        <taxon>Metazoa</taxon>
        <taxon>Spiralia</taxon>
        <taxon>Lophotrochozoa</taxon>
        <taxon>Mollusca</taxon>
        <taxon>Bivalvia</taxon>
        <taxon>Autobranchia</taxon>
        <taxon>Pteriomorphia</taxon>
        <taxon>Ostreida</taxon>
        <taxon>Ostreoidea</taxon>
        <taxon>Ostreidae</taxon>
        <taxon>Magallana</taxon>
    </lineage>
</organism>
<dbReference type="Gene3D" id="3.90.550.20">
    <property type="match status" value="1"/>
</dbReference>
<proteinExistence type="predicted"/>
<dbReference type="PANTHER" id="PTHR46830">
    <property type="entry name" value="TRANSFERASE, PUTATIVE-RELATED"/>
    <property type="match status" value="1"/>
</dbReference>
<name>K1PYR0_MAGGI</name>
<dbReference type="KEGG" id="crg:105317758"/>
<dbReference type="InterPro" id="IPR029044">
    <property type="entry name" value="Nucleotide-diphossugar_trans"/>
</dbReference>
<dbReference type="HOGENOM" id="CLU_685604_0_0_1"/>
<dbReference type="OrthoDB" id="6150660at2759"/>
<dbReference type="InParanoid" id="K1PYR0"/>
<dbReference type="Pfam" id="PF04488">
    <property type="entry name" value="Gly_transf_sug"/>
    <property type="match status" value="1"/>
</dbReference>
<protein>
    <submittedName>
        <fullName evidence="1">Uncharacterized protein</fullName>
    </submittedName>
</protein>
<accession>K1PYR0</accession>
<evidence type="ECO:0000313" key="1">
    <source>
        <dbReference type="EMBL" id="EKC26793.1"/>
    </source>
</evidence>
<reference evidence="1" key="1">
    <citation type="journal article" date="2012" name="Nature">
        <title>The oyster genome reveals stress adaptation and complexity of shell formation.</title>
        <authorList>
            <person name="Zhang G."/>
            <person name="Fang X."/>
            <person name="Guo X."/>
            <person name="Li L."/>
            <person name="Luo R."/>
            <person name="Xu F."/>
            <person name="Yang P."/>
            <person name="Zhang L."/>
            <person name="Wang X."/>
            <person name="Qi H."/>
            <person name="Xiong Z."/>
            <person name="Que H."/>
            <person name="Xie Y."/>
            <person name="Holland P.W."/>
            <person name="Paps J."/>
            <person name="Zhu Y."/>
            <person name="Wu F."/>
            <person name="Chen Y."/>
            <person name="Wang J."/>
            <person name="Peng C."/>
            <person name="Meng J."/>
            <person name="Yang L."/>
            <person name="Liu J."/>
            <person name="Wen B."/>
            <person name="Zhang N."/>
            <person name="Huang Z."/>
            <person name="Zhu Q."/>
            <person name="Feng Y."/>
            <person name="Mount A."/>
            <person name="Hedgecock D."/>
            <person name="Xu Z."/>
            <person name="Liu Y."/>
            <person name="Domazet-Loso T."/>
            <person name="Du Y."/>
            <person name="Sun X."/>
            <person name="Zhang S."/>
            <person name="Liu B."/>
            <person name="Cheng P."/>
            <person name="Jiang X."/>
            <person name="Li J."/>
            <person name="Fan D."/>
            <person name="Wang W."/>
            <person name="Fu W."/>
            <person name="Wang T."/>
            <person name="Wang B."/>
            <person name="Zhang J."/>
            <person name="Peng Z."/>
            <person name="Li Y."/>
            <person name="Li N."/>
            <person name="Wang J."/>
            <person name="Chen M."/>
            <person name="He Y."/>
            <person name="Tan F."/>
            <person name="Song X."/>
            <person name="Zheng Q."/>
            <person name="Huang R."/>
            <person name="Yang H."/>
            <person name="Du X."/>
            <person name="Chen L."/>
            <person name="Yang M."/>
            <person name="Gaffney P.M."/>
            <person name="Wang S."/>
            <person name="Luo L."/>
            <person name="She Z."/>
            <person name="Ming Y."/>
            <person name="Huang W."/>
            <person name="Zhang S."/>
            <person name="Huang B."/>
            <person name="Zhang Y."/>
            <person name="Qu T."/>
            <person name="Ni P."/>
            <person name="Miao G."/>
            <person name="Wang J."/>
            <person name="Wang Q."/>
            <person name="Steinberg C.E."/>
            <person name="Wang H."/>
            <person name="Li N."/>
            <person name="Qian L."/>
            <person name="Zhang G."/>
            <person name="Li Y."/>
            <person name="Yang H."/>
            <person name="Liu X."/>
            <person name="Wang J."/>
            <person name="Yin Y."/>
            <person name="Wang J."/>
        </authorList>
    </citation>
    <scope>NUCLEOTIDE SEQUENCE [LARGE SCALE GENOMIC DNA]</scope>
    <source>
        <strain evidence="1">05x7-T-G4-1.051#20</strain>
    </source>
</reference>
<dbReference type="InterPro" id="IPR007577">
    <property type="entry name" value="GlycoTrfase_DXD_sugar-bd_CS"/>
</dbReference>
<gene>
    <name evidence="1" type="ORF">CGI_10013225</name>
</gene>